<gene>
    <name evidence="1" type="ORF">MUK42_36386</name>
</gene>
<evidence type="ECO:0000313" key="2">
    <source>
        <dbReference type="Proteomes" id="UP001055439"/>
    </source>
</evidence>
<sequence>MSYQPNLLQDLQKEQGSFRNLDFDLHSSNNSTTLLSPLQPYSYSRCFGICNFSQKFMADPRRILVRRDELALELVAINFARNQTILQYAD</sequence>
<name>A0A9E7EGR5_9LILI</name>
<reference evidence="1" key="1">
    <citation type="submission" date="2022-05" db="EMBL/GenBank/DDBJ databases">
        <title>The Musa troglodytarum L. genome provides insights into the mechanism of non-climacteric behaviour and enrichment of carotenoids.</title>
        <authorList>
            <person name="Wang J."/>
        </authorList>
    </citation>
    <scope>NUCLEOTIDE SEQUENCE</scope>
    <source>
        <tissue evidence="1">Leaf</tissue>
    </source>
</reference>
<proteinExistence type="predicted"/>
<dbReference type="Proteomes" id="UP001055439">
    <property type="component" value="Chromosome 1"/>
</dbReference>
<keyword evidence="2" id="KW-1185">Reference proteome</keyword>
<protein>
    <submittedName>
        <fullName evidence="1">Uncharacterized protein</fullName>
    </submittedName>
</protein>
<accession>A0A9E7EGR5</accession>
<dbReference type="EMBL" id="CP097502">
    <property type="protein sequence ID" value="URD77049.1"/>
    <property type="molecule type" value="Genomic_DNA"/>
</dbReference>
<organism evidence="1 2">
    <name type="scientific">Musa troglodytarum</name>
    <name type="common">fe'i banana</name>
    <dbReference type="NCBI Taxonomy" id="320322"/>
    <lineage>
        <taxon>Eukaryota</taxon>
        <taxon>Viridiplantae</taxon>
        <taxon>Streptophyta</taxon>
        <taxon>Embryophyta</taxon>
        <taxon>Tracheophyta</taxon>
        <taxon>Spermatophyta</taxon>
        <taxon>Magnoliopsida</taxon>
        <taxon>Liliopsida</taxon>
        <taxon>Zingiberales</taxon>
        <taxon>Musaceae</taxon>
        <taxon>Musa</taxon>
    </lineage>
</organism>
<dbReference type="AlphaFoldDB" id="A0A9E7EGR5"/>
<evidence type="ECO:0000313" key="1">
    <source>
        <dbReference type="EMBL" id="URD77049.1"/>
    </source>
</evidence>
<dbReference type="OrthoDB" id="1695155at2759"/>